<dbReference type="OrthoDB" id="5867255at2759"/>
<name>A0A3P7KUW2_STRVU</name>
<organism evidence="1 2">
    <name type="scientific">Strongylus vulgaris</name>
    <name type="common">Blood worm</name>
    <dbReference type="NCBI Taxonomy" id="40348"/>
    <lineage>
        <taxon>Eukaryota</taxon>
        <taxon>Metazoa</taxon>
        <taxon>Ecdysozoa</taxon>
        <taxon>Nematoda</taxon>
        <taxon>Chromadorea</taxon>
        <taxon>Rhabditida</taxon>
        <taxon>Rhabditina</taxon>
        <taxon>Rhabditomorpha</taxon>
        <taxon>Strongyloidea</taxon>
        <taxon>Strongylidae</taxon>
        <taxon>Strongylus</taxon>
    </lineage>
</organism>
<gene>
    <name evidence="1" type="ORF">SVUK_LOCUS5970</name>
</gene>
<dbReference type="Proteomes" id="UP000270094">
    <property type="component" value="Unassembled WGS sequence"/>
</dbReference>
<evidence type="ECO:0000313" key="1">
    <source>
        <dbReference type="EMBL" id="VDM70972.1"/>
    </source>
</evidence>
<accession>A0A3P7KUW2</accession>
<evidence type="ECO:0000313" key="2">
    <source>
        <dbReference type="Proteomes" id="UP000270094"/>
    </source>
</evidence>
<dbReference type="AlphaFoldDB" id="A0A3P7KUW2"/>
<proteinExistence type="predicted"/>
<reference evidence="1 2" key="1">
    <citation type="submission" date="2018-11" db="EMBL/GenBank/DDBJ databases">
        <authorList>
            <consortium name="Pathogen Informatics"/>
        </authorList>
    </citation>
    <scope>NUCLEOTIDE SEQUENCE [LARGE SCALE GENOMIC DNA]</scope>
</reference>
<keyword evidence="2" id="KW-1185">Reference proteome</keyword>
<protein>
    <submittedName>
        <fullName evidence="1">Uncharacterized protein</fullName>
    </submittedName>
</protein>
<sequence>MPVPVKLSRDIGIRFPTLPGFSSNAVRRDANLTVGSAQSVMATSGSSSCSPTTATTVGI</sequence>
<dbReference type="EMBL" id="UYYB01018362">
    <property type="protein sequence ID" value="VDM70972.1"/>
    <property type="molecule type" value="Genomic_DNA"/>
</dbReference>